<name>A0A821NP01_9NEOP</name>
<feature type="region of interest" description="Disordered" evidence="1">
    <location>
        <begin position="343"/>
        <end position="666"/>
    </location>
</feature>
<dbReference type="Proteomes" id="UP000663880">
    <property type="component" value="Unassembled WGS sequence"/>
</dbReference>
<protein>
    <recommendedName>
        <fullName evidence="2">FAM194 C-terminal domain-containing protein</fullName>
    </recommendedName>
</protein>
<dbReference type="Pfam" id="PF14977">
    <property type="entry name" value="FAM194"/>
    <property type="match status" value="1"/>
</dbReference>
<proteinExistence type="predicted"/>
<evidence type="ECO:0000313" key="4">
    <source>
        <dbReference type="Proteomes" id="UP000663880"/>
    </source>
</evidence>
<dbReference type="AlphaFoldDB" id="A0A821NP01"/>
<gene>
    <name evidence="3" type="ORF">PMACD_LOCUS2860</name>
</gene>
<keyword evidence="4" id="KW-1185">Reference proteome</keyword>
<accession>A0A821NP01</accession>
<feature type="compositionally biased region" description="Basic and acidic residues" evidence="1">
    <location>
        <begin position="343"/>
        <end position="411"/>
    </location>
</feature>
<evidence type="ECO:0000256" key="1">
    <source>
        <dbReference type="SAM" id="MobiDB-lite"/>
    </source>
</evidence>
<dbReference type="InterPro" id="IPR029281">
    <property type="entry name" value="FAM194_C"/>
</dbReference>
<evidence type="ECO:0000259" key="2">
    <source>
        <dbReference type="Pfam" id="PF14977"/>
    </source>
</evidence>
<feature type="domain" description="FAM194 C-terminal" evidence="2">
    <location>
        <begin position="880"/>
        <end position="990"/>
    </location>
</feature>
<feature type="compositionally biased region" description="Basic and acidic residues" evidence="1">
    <location>
        <begin position="425"/>
        <end position="666"/>
    </location>
</feature>
<dbReference type="OrthoDB" id="331263at2759"/>
<dbReference type="EMBL" id="CAJOBZ010000005">
    <property type="protein sequence ID" value="CAF4790318.1"/>
    <property type="molecule type" value="Genomic_DNA"/>
</dbReference>
<reference evidence="3" key="1">
    <citation type="submission" date="2021-02" db="EMBL/GenBank/DDBJ databases">
        <authorList>
            <person name="Steward A R."/>
        </authorList>
    </citation>
    <scope>NUCLEOTIDE SEQUENCE</scope>
</reference>
<evidence type="ECO:0000313" key="3">
    <source>
        <dbReference type="EMBL" id="CAF4790318.1"/>
    </source>
</evidence>
<feature type="region of interest" description="Disordered" evidence="1">
    <location>
        <begin position="1146"/>
        <end position="1179"/>
    </location>
</feature>
<organism evidence="3 4">
    <name type="scientific">Pieris macdunnoughi</name>
    <dbReference type="NCBI Taxonomy" id="345717"/>
    <lineage>
        <taxon>Eukaryota</taxon>
        <taxon>Metazoa</taxon>
        <taxon>Ecdysozoa</taxon>
        <taxon>Arthropoda</taxon>
        <taxon>Hexapoda</taxon>
        <taxon>Insecta</taxon>
        <taxon>Pterygota</taxon>
        <taxon>Neoptera</taxon>
        <taxon>Endopterygota</taxon>
        <taxon>Lepidoptera</taxon>
        <taxon>Glossata</taxon>
        <taxon>Ditrysia</taxon>
        <taxon>Papilionoidea</taxon>
        <taxon>Pieridae</taxon>
        <taxon>Pierinae</taxon>
        <taxon>Pieris</taxon>
    </lineage>
</organism>
<comment type="caution">
    <text evidence="3">The sequence shown here is derived from an EMBL/GenBank/DDBJ whole genome shotgun (WGS) entry which is preliminary data.</text>
</comment>
<sequence length="1208" mass="142095">MPRHEYKTNDNILLDQNDDLLRKMEKYVKCPRCKNYLRCYRRKRLTLDKRECRNVCDHCLNEYLFRKPSSTRAKDRKAIGREYSPFKYNKSKVKLWLSRIIDLLESNLILYKTAKLSKQAVKKGLLCSESRYRSYKFYEPVLDQMFSFSRGHTQINESSDVVNKPQVVRYDIEGHEETYNKIKFEQGLDDIASIDTFHDDVTISSTDSHLKHPLMLQEKLHVLKKVILEDSKEKKKKYGEKYKRVSTAIRRNVNYTREDVRELPFETQIEYDRQKFSVTSLKRFNSLESLVTSISGFTEKTLEHNFSYFFPKEEQDKHPIRRHKSSSEIIKDTIDMLSERAELERKKRDEKRMKKLQEEEKNKLARMEKYKQKAEPENQTDIEEKKEVAFSTNDTDKIEKASIKSSKDTKSVKSKLHKAVNDITKSPELEFKKERDKLDKEVLKENQVERPLKDKSKKDTEKSPKEDLKKDKPLRNEFKKSRDKSAKEDLEKEALLSNKEQKIKAKEEKEKLLKIEKAKKMQERAEKEEKLKNEKEEKEKLLKIEKEKKMQERAEREEKLKNEKEERERLKKEKAEQSLKEKERIQKEKSHKPSDHEVKRIDLKEKHAKGEKVIEQKHTEKGNSDKRMQENSEKKLKEEAYSKMAIDDSQSKPEPDERRGVTKPKKEEVTTFKELNISQVKLRKHSQDNLILQLVKLKQSEKKEPRGRPQRLSEINVSPIIRRAHKDHNNIHDSCILCCDSDLELDVDNILFGEQKLSEPTDLVMGRKIIKLKESPRINKKETKNITAFEPLMFQSTFIEEDSLKTSDISTLVKSKPSPVSKRIDPEAAKGVIRYALSDRSFIDKGWTMLPTEKVVRKMNVYRMRPAHPEFDWFEHNKNKKLMHYDTGEKLAEFDDDGKGRWFYRNGRLALDYYDAEETNAQQRFVIYSNGEPDERGRPRPFTILATFDYLGNGVVFDHSGKIRLKYNQTEGVILDKSIGPVSHWKWHTLNDPPVLQQVMIDTQMAHKDPEILKLGGHGDEKPRQDNEEMLAIEFDNFIKEKSKKLTQKFKPFQIKMKALKINENFSLKVLDQATVYLIFRDGSTNLKLNIGMILDHKEIVDTDTAEVGEVSNSLERFPAKTDSLAGLQHSVAHAQRVERARIERERRLRPTQSNTSADKLTAAASKPLRHPFRTTAIPSNPSINTTECRCKYRKPSTCNIYYDTRLV</sequence>